<accession>A0A162LFS4</accession>
<evidence type="ECO:0000259" key="7">
    <source>
        <dbReference type="SMART" id="SM00922"/>
    </source>
</evidence>
<reference evidence="8 9" key="1">
    <citation type="submission" date="2015-12" db="EMBL/GenBank/DDBJ databases">
        <title>Genome sequence of Tistrella mobilis MCCC 1A02139.</title>
        <authorList>
            <person name="Lu L."/>
            <person name="Lai Q."/>
            <person name="Shao Z."/>
            <person name="Qian P."/>
        </authorList>
    </citation>
    <scope>NUCLEOTIDE SEQUENCE [LARGE SCALE GENOMIC DNA]</scope>
    <source>
        <strain evidence="8 9">MCCC 1A02139</strain>
    </source>
</reference>
<dbReference type="Proteomes" id="UP000075787">
    <property type="component" value="Unassembled WGS sequence"/>
</dbReference>
<evidence type="ECO:0000256" key="6">
    <source>
        <dbReference type="NCBIfam" id="TIGR01928"/>
    </source>
</evidence>
<dbReference type="InterPro" id="IPR036849">
    <property type="entry name" value="Enolase-like_C_sf"/>
</dbReference>
<evidence type="ECO:0000256" key="2">
    <source>
        <dbReference type="ARBA" id="ARBA00022723"/>
    </source>
</evidence>
<feature type="domain" description="Mandelate racemase/muconate lactonizing enzyme C-terminal" evidence="7">
    <location>
        <begin position="142"/>
        <end position="234"/>
    </location>
</feature>
<dbReference type="SMART" id="SM00922">
    <property type="entry name" value="MR_MLE"/>
    <property type="match status" value="1"/>
</dbReference>
<dbReference type="EC" id="4.2.1.113" evidence="5 6"/>
<dbReference type="RefSeq" id="WP_062762700.1">
    <property type="nucleotide sequence ID" value="NZ_CP121045.1"/>
</dbReference>
<evidence type="ECO:0000256" key="5">
    <source>
        <dbReference type="ARBA" id="ARBA00029491"/>
    </source>
</evidence>
<keyword evidence="3" id="KW-0460">Magnesium</keyword>
<dbReference type="PANTHER" id="PTHR48073">
    <property type="entry name" value="O-SUCCINYLBENZOATE SYNTHASE-RELATED"/>
    <property type="match status" value="1"/>
</dbReference>
<dbReference type="PANTHER" id="PTHR48073:SF5">
    <property type="entry name" value="O-SUCCINYLBENZOATE SYNTHASE"/>
    <property type="match status" value="1"/>
</dbReference>
<comment type="caution">
    <text evidence="8">The sequence shown here is derived from an EMBL/GenBank/DDBJ whole genome shotgun (WGS) entry which is preliminary data.</text>
</comment>
<dbReference type="SFLD" id="SFLDS00001">
    <property type="entry name" value="Enolase"/>
    <property type="match status" value="1"/>
</dbReference>
<dbReference type="Gene3D" id="3.30.390.10">
    <property type="entry name" value="Enolase-like, N-terminal domain"/>
    <property type="match status" value="1"/>
</dbReference>
<keyword evidence="4" id="KW-0456">Lyase</keyword>
<dbReference type="GO" id="GO:0043748">
    <property type="term" value="F:O-succinylbenzoate synthase activity"/>
    <property type="evidence" value="ECO:0007669"/>
    <property type="project" value="UniProtKB-EC"/>
</dbReference>
<evidence type="ECO:0000256" key="1">
    <source>
        <dbReference type="ARBA" id="ARBA00001968"/>
    </source>
</evidence>
<dbReference type="InterPro" id="IPR029017">
    <property type="entry name" value="Enolase-like_N"/>
</dbReference>
<dbReference type="Pfam" id="PF02746">
    <property type="entry name" value="MR_MLE_N"/>
    <property type="match status" value="1"/>
</dbReference>
<dbReference type="InterPro" id="IPR029065">
    <property type="entry name" value="Enolase_C-like"/>
</dbReference>
<dbReference type="SFLD" id="SFLDF00009">
    <property type="entry name" value="o-succinylbenzoate_synthase"/>
    <property type="match status" value="1"/>
</dbReference>
<dbReference type="AlphaFoldDB" id="A0A162LFS4"/>
<dbReference type="GO" id="GO:0009234">
    <property type="term" value="P:menaquinone biosynthetic process"/>
    <property type="evidence" value="ECO:0007669"/>
    <property type="project" value="UniProtKB-UniRule"/>
</dbReference>
<dbReference type="InterPro" id="IPR010197">
    <property type="entry name" value="OSBS/NAAAR"/>
</dbReference>
<dbReference type="NCBIfam" id="TIGR01928">
    <property type="entry name" value="menC_lowGC_arch"/>
    <property type="match status" value="1"/>
</dbReference>
<evidence type="ECO:0000313" key="9">
    <source>
        <dbReference type="Proteomes" id="UP000075787"/>
    </source>
</evidence>
<dbReference type="GO" id="GO:0016854">
    <property type="term" value="F:racemase and epimerase activity"/>
    <property type="evidence" value="ECO:0007669"/>
    <property type="project" value="UniProtKB-ARBA"/>
</dbReference>
<name>A0A162LFS4_9PROT</name>
<dbReference type="UniPathway" id="UPA00079"/>
<keyword evidence="2" id="KW-0479">Metal-binding</keyword>
<dbReference type="GeneID" id="97239888"/>
<dbReference type="EMBL" id="LPZR01000079">
    <property type="protein sequence ID" value="KYO54804.1"/>
    <property type="molecule type" value="Genomic_DNA"/>
</dbReference>
<dbReference type="Gene3D" id="3.20.20.120">
    <property type="entry name" value="Enolase-like C-terminal domain"/>
    <property type="match status" value="1"/>
</dbReference>
<comment type="cofactor">
    <cofactor evidence="1">
        <name>a divalent metal cation</name>
        <dbReference type="ChEBI" id="CHEBI:60240"/>
    </cofactor>
</comment>
<proteinExistence type="predicted"/>
<protein>
    <recommendedName>
        <fullName evidence="5 6">o-succinylbenzoate synthase</fullName>
        <ecNumber evidence="5 6">4.2.1.113</ecNumber>
    </recommendedName>
</protein>
<dbReference type="UniPathway" id="UPA01057">
    <property type="reaction ID" value="UER00165"/>
</dbReference>
<evidence type="ECO:0000313" key="8">
    <source>
        <dbReference type="EMBL" id="KYO54804.1"/>
    </source>
</evidence>
<dbReference type="SFLD" id="SFLDG00180">
    <property type="entry name" value="muconate_cycloisomerase"/>
    <property type="match status" value="1"/>
</dbReference>
<dbReference type="SUPFAM" id="SSF51604">
    <property type="entry name" value="Enolase C-terminal domain-like"/>
    <property type="match status" value="1"/>
</dbReference>
<dbReference type="OrthoDB" id="9775913at2"/>
<dbReference type="InterPro" id="IPR013341">
    <property type="entry name" value="Mandelate_racemase_N_dom"/>
</dbReference>
<evidence type="ECO:0000256" key="3">
    <source>
        <dbReference type="ARBA" id="ARBA00022842"/>
    </source>
</evidence>
<dbReference type="GO" id="GO:0046872">
    <property type="term" value="F:metal ion binding"/>
    <property type="evidence" value="ECO:0007669"/>
    <property type="project" value="UniProtKB-KW"/>
</dbReference>
<sequence>MRIDEIVLRFVTPKMVAPFANRWQRMERWTKLIVEIRSDGLSGWGECTAMESPFYHYETIETAWHIIERHLAPPLVGSDVDGPEDMLNRFRDVAGHVETIAALEVALHDLLARRDGVALAVRIGGAIRPVKASATIGVTGSVADLLAAARRAEDGGYHRIKVKIKPGWDVEPLSALRTELPHMPVLADANGAYGPEDLDHLAGFDRFGLMLLEQPMAAHNWKAYAALQSRLDTTVCLDESIHTMEDVDDLLERRAARAVNIKVGRVGGLIRARAIHDRLAAEGIGCFTGAKFETGIGRWTNIALATLPGMTYPSDVAESARYFAPDITTLPVELTGRGLVAPLDAPGLGTEPDPVQLARVTTRILRIGA</sequence>
<dbReference type="Pfam" id="PF13378">
    <property type="entry name" value="MR_MLE_C"/>
    <property type="match status" value="1"/>
</dbReference>
<organism evidence="8 9">
    <name type="scientific">Tistrella mobilis</name>
    <dbReference type="NCBI Taxonomy" id="171437"/>
    <lineage>
        <taxon>Bacteria</taxon>
        <taxon>Pseudomonadati</taxon>
        <taxon>Pseudomonadota</taxon>
        <taxon>Alphaproteobacteria</taxon>
        <taxon>Geminicoccales</taxon>
        <taxon>Geminicoccaceae</taxon>
        <taxon>Tistrella</taxon>
    </lineage>
</organism>
<evidence type="ECO:0000256" key="4">
    <source>
        <dbReference type="ARBA" id="ARBA00023239"/>
    </source>
</evidence>
<dbReference type="InterPro" id="IPR013342">
    <property type="entry name" value="Mandelate_racemase_C"/>
</dbReference>
<gene>
    <name evidence="8" type="ORF">AUP44_03110</name>
</gene>
<dbReference type="SUPFAM" id="SSF54826">
    <property type="entry name" value="Enolase N-terminal domain-like"/>
    <property type="match status" value="1"/>
</dbReference>